<reference evidence="1" key="2">
    <citation type="journal article" date="2021" name="Genome Biol. Evol.">
        <title>Developing a high-quality reference genome for a parasitic bivalve with doubly uniparental inheritance (Bivalvia: Unionida).</title>
        <authorList>
            <person name="Smith C.H."/>
        </authorList>
    </citation>
    <scope>NUCLEOTIDE SEQUENCE</scope>
    <source>
        <strain evidence="1">CHS0354</strain>
        <tissue evidence="1">Mantle</tissue>
    </source>
</reference>
<dbReference type="EMBL" id="JAEAOA010000468">
    <property type="protein sequence ID" value="KAK3587137.1"/>
    <property type="molecule type" value="Genomic_DNA"/>
</dbReference>
<dbReference type="AlphaFoldDB" id="A0AAE0S816"/>
<accession>A0AAE0S816</accession>
<keyword evidence="2" id="KW-1185">Reference proteome</keyword>
<name>A0AAE0S816_9BIVA</name>
<reference evidence="1" key="1">
    <citation type="journal article" date="2021" name="Genome Biol. Evol.">
        <title>A High-Quality Reference Genome for a Parasitic Bivalve with Doubly Uniparental Inheritance (Bivalvia: Unionida).</title>
        <authorList>
            <person name="Smith C.H."/>
        </authorList>
    </citation>
    <scope>NUCLEOTIDE SEQUENCE</scope>
    <source>
        <strain evidence="1">CHS0354</strain>
    </source>
</reference>
<organism evidence="1 2">
    <name type="scientific">Potamilus streckersoni</name>
    <dbReference type="NCBI Taxonomy" id="2493646"/>
    <lineage>
        <taxon>Eukaryota</taxon>
        <taxon>Metazoa</taxon>
        <taxon>Spiralia</taxon>
        <taxon>Lophotrochozoa</taxon>
        <taxon>Mollusca</taxon>
        <taxon>Bivalvia</taxon>
        <taxon>Autobranchia</taxon>
        <taxon>Heteroconchia</taxon>
        <taxon>Palaeoheterodonta</taxon>
        <taxon>Unionida</taxon>
        <taxon>Unionoidea</taxon>
        <taxon>Unionidae</taxon>
        <taxon>Ambleminae</taxon>
        <taxon>Lampsilini</taxon>
        <taxon>Potamilus</taxon>
    </lineage>
</organism>
<protein>
    <submittedName>
        <fullName evidence="1">Uncharacterized protein</fullName>
    </submittedName>
</protein>
<proteinExistence type="predicted"/>
<dbReference type="Proteomes" id="UP001195483">
    <property type="component" value="Unassembled WGS sequence"/>
</dbReference>
<comment type="caution">
    <text evidence="1">The sequence shown here is derived from an EMBL/GenBank/DDBJ whole genome shotgun (WGS) entry which is preliminary data.</text>
</comment>
<sequence length="879" mass="103682">MADDKNLFSKTLFHLARSLGALKPTPWEKVMKLLSLLPAESPQGTLTLDQRGQDAVVAVGMYFLKSDLQHKDQILPSLLGVLKALPKATWVDNPKGMIKHRLPAPECFSFSLNTILSDVAHRDEASRGMIIATQMEVMQVLADVCEGSFQVSNETLCRATVPILLGMARAIGRSSDDQKPFISVLYSLDKEISLPVLDEAEPFKKSFTTFRSILPRTLSSHVITPDSPSTPSAHHAIEFSEYYRRERSPSPKAAATRISFAASDTKIDPKVHYFNKVGSSFTHTKPWGFEIIPEQDHLKFDVSHLQALLALAKRLLKKELLESLDSKLDDMFTTSENGHMVRFAYKTFSEAVTLVIVTLLRDVLEQAKDVPGRFMKEVEVFIKSLYMVGQQELDRRRHSQYHQHSRDSYTAGDKKWDVNPYELMVCSSAACVDLLFWAVREESGSTHIHKYESFIPLFDTRYESFIPLFDTRYESFIPLFDTRYESFIPLFDTRYESFIPLFDTRYEAFIPLSDTRYEAFIPLFDTRYESFIPLFDTRYEAFIPLFDTRYEAFIPLFDTRYESFIPLFDTRYEAFIPLFDTRYEAFIPLFDTRYESFIPLFDTRYEAFIPLFDTRHEAFIPLFDTRYESFIPLFDTRYESFIPLFDTRYESFIPLFDTRYESFIPLFDTRYEAFIPLFDTRYKAFIPLFDTRYESFIPLFDTRYESFIPLFDTRYESFIPLFDTRYEAFIPLFDTRYEAFIPLFDTRYESFIPLFDTRYESFIPLFDTRYESFIPLFDTRYESFIPLFDTRYEAFIPLFDTRYEAFIPLFDTRYESFIPLFDTRYESFIPLFDTRYESFIPLFDTRYEAFIPLFDIRYEAFIPLFDTRYEPFTLLLGTR</sequence>
<reference evidence="1" key="3">
    <citation type="submission" date="2023-05" db="EMBL/GenBank/DDBJ databases">
        <authorList>
            <person name="Smith C.H."/>
        </authorList>
    </citation>
    <scope>NUCLEOTIDE SEQUENCE</scope>
    <source>
        <strain evidence="1">CHS0354</strain>
        <tissue evidence="1">Mantle</tissue>
    </source>
</reference>
<evidence type="ECO:0000313" key="1">
    <source>
        <dbReference type="EMBL" id="KAK3587137.1"/>
    </source>
</evidence>
<gene>
    <name evidence="1" type="ORF">CHS0354_006778</name>
</gene>
<evidence type="ECO:0000313" key="2">
    <source>
        <dbReference type="Proteomes" id="UP001195483"/>
    </source>
</evidence>